<gene>
    <name evidence="1" type="ORF">KIH27_03360</name>
</gene>
<proteinExistence type="predicted"/>
<protein>
    <submittedName>
        <fullName evidence="1">Uncharacterized protein</fullName>
    </submittedName>
</protein>
<comment type="caution">
    <text evidence="1">The sequence shown here is derived from an EMBL/GenBank/DDBJ whole genome shotgun (WGS) entry which is preliminary data.</text>
</comment>
<evidence type="ECO:0000313" key="2">
    <source>
        <dbReference type="Proteomes" id="UP001519535"/>
    </source>
</evidence>
<dbReference type="EMBL" id="JAHCLR010000004">
    <property type="protein sequence ID" value="MBS9532621.1"/>
    <property type="molecule type" value="Genomic_DNA"/>
</dbReference>
<sequence>MNDIEIIEADLDAGLITPAEAAARVRAVAAGIKVGGLDTARMYPPVRRAVLAMDQRWADMKEQLMAVAADLEAAR</sequence>
<name>A0ABS5REA9_9MYCO</name>
<reference evidence="1 2" key="1">
    <citation type="submission" date="2021-05" db="EMBL/GenBank/DDBJ databases">
        <title>Mycobacterium acidophilum sp. nov., an extremely acid-tolerant member of the genus Mycobacterium.</title>
        <authorList>
            <person name="Xia J."/>
        </authorList>
    </citation>
    <scope>NUCLEOTIDE SEQUENCE [LARGE SCALE GENOMIC DNA]</scope>
    <source>
        <strain evidence="1 2">M1</strain>
    </source>
</reference>
<organism evidence="1 2">
    <name type="scientific">Mycolicibacter acidiphilus</name>
    <dbReference type="NCBI Taxonomy" id="2835306"/>
    <lineage>
        <taxon>Bacteria</taxon>
        <taxon>Bacillati</taxon>
        <taxon>Actinomycetota</taxon>
        <taxon>Actinomycetes</taxon>
        <taxon>Mycobacteriales</taxon>
        <taxon>Mycobacteriaceae</taxon>
        <taxon>Mycolicibacter</taxon>
    </lineage>
</organism>
<dbReference type="Proteomes" id="UP001519535">
    <property type="component" value="Unassembled WGS sequence"/>
</dbReference>
<dbReference type="RefSeq" id="WP_214091513.1">
    <property type="nucleotide sequence ID" value="NZ_JAHCLR010000004.1"/>
</dbReference>
<keyword evidence="2" id="KW-1185">Reference proteome</keyword>
<evidence type="ECO:0000313" key="1">
    <source>
        <dbReference type="EMBL" id="MBS9532621.1"/>
    </source>
</evidence>
<accession>A0ABS5REA9</accession>